<dbReference type="Proteomes" id="UP000192578">
    <property type="component" value="Unassembled WGS sequence"/>
</dbReference>
<reference evidence="3" key="1">
    <citation type="submission" date="2017-01" db="EMBL/GenBank/DDBJ databases">
        <title>Comparative genomics of anhydrobiosis in the tardigrade Hypsibius dujardini.</title>
        <authorList>
            <person name="Yoshida Y."/>
            <person name="Koutsovoulos G."/>
            <person name="Laetsch D."/>
            <person name="Stevens L."/>
            <person name="Kumar S."/>
            <person name="Horikawa D."/>
            <person name="Ishino K."/>
            <person name="Komine S."/>
            <person name="Tomita M."/>
            <person name="Blaxter M."/>
            <person name="Arakawa K."/>
        </authorList>
    </citation>
    <scope>NUCLEOTIDE SEQUENCE [LARGE SCALE GENOMIC DNA]</scope>
    <source>
        <strain evidence="3">Z151</strain>
    </source>
</reference>
<feature type="compositionally biased region" description="Basic and acidic residues" evidence="1">
    <location>
        <begin position="420"/>
        <end position="429"/>
    </location>
</feature>
<feature type="region of interest" description="Disordered" evidence="1">
    <location>
        <begin position="546"/>
        <end position="574"/>
    </location>
</feature>
<evidence type="ECO:0000313" key="3">
    <source>
        <dbReference type="Proteomes" id="UP000192578"/>
    </source>
</evidence>
<feature type="region of interest" description="Disordered" evidence="1">
    <location>
        <begin position="639"/>
        <end position="685"/>
    </location>
</feature>
<feature type="compositionally biased region" description="Low complexity" evidence="1">
    <location>
        <begin position="206"/>
        <end position="232"/>
    </location>
</feature>
<feature type="compositionally biased region" description="Low complexity" evidence="1">
    <location>
        <begin position="157"/>
        <end position="170"/>
    </location>
</feature>
<feature type="region of interest" description="Disordered" evidence="1">
    <location>
        <begin position="412"/>
        <end position="483"/>
    </location>
</feature>
<evidence type="ECO:0000256" key="1">
    <source>
        <dbReference type="SAM" id="MobiDB-lite"/>
    </source>
</evidence>
<protein>
    <submittedName>
        <fullName evidence="2">Uncharacterized protein</fullName>
    </submittedName>
</protein>
<proteinExistence type="predicted"/>
<dbReference type="AlphaFoldDB" id="A0A1W0X728"/>
<accession>A0A1W0X728</accession>
<dbReference type="OrthoDB" id="10071732at2759"/>
<keyword evidence="3" id="KW-1185">Reference proteome</keyword>
<comment type="caution">
    <text evidence="2">The sequence shown here is derived from an EMBL/GenBank/DDBJ whole genome shotgun (WGS) entry which is preliminary data.</text>
</comment>
<dbReference type="EMBL" id="MTYJ01000013">
    <property type="protein sequence ID" value="OQV23214.1"/>
    <property type="molecule type" value="Genomic_DNA"/>
</dbReference>
<gene>
    <name evidence="2" type="ORF">BV898_02947</name>
</gene>
<feature type="compositionally biased region" description="Low complexity" evidence="1">
    <location>
        <begin position="40"/>
        <end position="56"/>
    </location>
</feature>
<feature type="compositionally biased region" description="Polar residues" evidence="1">
    <location>
        <begin position="562"/>
        <end position="574"/>
    </location>
</feature>
<sequence length="901" mass="96356">MTPHTTAAIQMAEVNDLFIRSLRNSTRSSGRQAFHHHSKSTSAAAAVVNNTSTEATPSKRRTPSWLTGRHSSSGERVTTTIPTPTTTITTPTTTISTPTTTITTPTTTITTPTTTVPTPTTTITTPTTTVTTPTTTVTTPSTTVTVAPPPPSPLPPSKSKQTSTTTSTTTCSNGTSLIITTRPEDDFPPDLLANLTPRHYSRQRGPRQSQSSTTTDYDGGSSRTSSSASAASSTITTAKKVMWNPLAAVASRKSASPSGSTTVVVKEYQVHQEPSGGANGGAGPRRHSCAVPSGGGNPPPVVIESQVRVLPAWFPPANISRLNRQGSFHGETAASRLLRAKQRALFRIGGGGGFGGAANSSSSSSSSRGVVPVLSVITQQPQQGSMATTTTTGMMASGCGDVDGGDVVKSGDFKGTIVEGPERNNEYRRPPKPLKPDTYPCNPPPPSTICPRHAKHHNLSPLSIPKPSSDEPPTNGTTTPSIFAKKPTVTDLTFKSTATTRKPKSAFKFGTLPRSFKVSGTGRSSPAPLSALFRAHGSPTPFSFSTAQDQLRSAPPVLRRAQSGTGSRKQARSRNSWYVTTPVLRPDVALPEDRAWFDPGSVPTAHQKLCTCGDTRKHVHLVRFAADLTLTDTRYFVGENGTTDSEASPMPEEEVVESGEPTFISRANAEATAEDDSDSREDDDWGTIVTDDLCEELADFPADEDDGDEDREIGEEVLEEAVSVAHREIDAISCQDKSMLRKLLDMSDQIRHWNGSRKHRIRSVDSSPVMSQLNVGEVASNKSLGNFPSLFGGHEKPITEDFQFQRTWSMESFRAPSFQKGQVPGNAALAFRFAKNSTVSDISGSQLRTNVHLSYSDLLRNSSKFWQQPSQPGSFDPLKSAALNPETSLFVLREASLSLLL</sequence>
<feature type="region of interest" description="Disordered" evidence="1">
    <location>
        <begin position="273"/>
        <end position="297"/>
    </location>
</feature>
<evidence type="ECO:0000313" key="2">
    <source>
        <dbReference type="EMBL" id="OQV23214.1"/>
    </source>
</evidence>
<feature type="compositionally biased region" description="Acidic residues" evidence="1">
    <location>
        <begin position="672"/>
        <end position="685"/>
    </location>
</feature>
<name>A0A1W0X728_HYPEX</name>
<feature type="compositionally biased region" description="Polar residues" evidence="1">
    <location>
        <begin position="471"/>
        <end position="481"/>
    </location>
</feature>
<feature type="compositionally biased region" description="Low complexity" evidence="1">
    <location>
        <begin position="77"/>
        <end position="146"/>
    </location>
</feature>
<feature type="region of interest" description="Disordered" evidence="1">
    <location>
        <begin position="28"/>
        <end position="232"/>
    </location>
</feature>
<feature type="compositionally biased region" description="Pro residues" evidence="1">
    <location>
        <begin position="147"/>
        <end position="156"/>
    </location>
</feature>
<organism evidence="2 3">
    <name type="scientific">Hypsibius exemplaris</name>
    <name type="common">Freshwater tardigrade</name>
    <dbReference type="NCBI Taxonomy" id="2072580"/>
    <lineage>
        <taxon>Eukaryota</taxon>
        <taxon>Metazoa</taxon>
        <taxon>Ecdysozoa</taxon>
        <taxon>Tardigrada</taxon>
        <taxon>Eutardigrada</taxon>
        <taxon>Parachela</taxon>
        <taxon>Hypsibioidea</taxon>
        <taxon>Hypsibiidae</taxon>
        <taxon>Hypsibius</taxon>
    </lineage>
</organism>